<dbReference type="GO" id="GO:0009055">
    <property type="term" value="F:electron transfer activity"/>
    <property type="evidence" value="ECO:0007669"/>
    <property type="project" value="InterPro"/>
</dbReference>
<dbReference type="PROSITE" id="PS51007">
    <property type="entry name" value="CYTC"/>
    <property type="match status" value="1"/>
</dbReference>
<dbReference type="Gene3D" id="1.10.760.10">
    <property type="entry name" value="Cytochrome c-like domain"/>
    <property type="match status" value="1"/>
</dbReference>
<gene>
    <name evidence="7" type="ORF">JJB11_14580</name>
</gene>
<keyword evidence="8" id="KW-1185">Reference proteome</keyword>
<evidence type="ECO:0000259" key="6">
    <source>
        <dbReference type="PROSITE" id="PS51007"/>
    </source>
</evidence>
<dbReference type="InterPro" id="IPR036909">
    <property type="entry name" value="Cyt_c-like_dom_sf"/>
</dbReference>
<evidence type="ECO:0000313" key="8">
    <source>
        <dbReference type="Proteomes" id="UP000630528"/>
    </source>
</evidence>
<dbReference type="PANTHER" id="PTHR33751:SF1">
    <property type="entry name" value="CBB3-TYPE CYTOCHROME C OXIDASE SUBUNIT FIXP"/>
    <property type="match status" value="1"/>
</dbReference>
<evidence type="ECO:0000256" key="4">
    <source>
        <dbReference type="PROSITE-ProRule" id="PRU00433"/>
    </source>
</evidence>
<dbReference type="Proteomes" id="UP000630528">
    <property type="component" value="Unassembled WGS sequence"/>
</dbReference>
<feature type="compositionally biased region" description="Polar residues" evidence="5">
    <location>
        <begin position="169"/>
        <end position="178"/>
    </location>
</feature>
<keyword evidence="3 4" id="KW-0408">Iron</keyword>
<feature type="domain" description="Cytochrome c" evidence="6">
    <location>
        <begin position="71"/>
        <end position="150"/>
    </location>
</feature>
<dbReference type="GO" id="GO:0046872">
    <property type="term" value="F:metal ion binding"/>
    <property type="evidence" value="ECO:0007669"/>
    <property type="project" value="UniProtKB-KW"/>
</dbReference>
<reference evidence="7" key="2">
    <citation type="submission" date="2021-01" db="EMBL/GenBank/DDBJ databases">
        <authorList>
            <person name="Kang M."/>
        </authorList>
    </citation>
    <scope>NUCLEOTIDE SEQUENCE</scope>
    <source>
        <strain evidence="7">KACC 17527</strain>
    </source>
</reference>
<proteinExistence type="predicted"/>
<dbReference type="SUPFAM" id="SSF46626">
    <property type="entry name" value="Cytochrome c"/>
    <property type="match status" value="1"/>
</dbReference>
<keyword evidence="2 4" id="KW-0479">Metal-binding</keyword>
<dbReference type="EMBL" id="JAEPWM010000005">
    <property type="protein sequence ID" value="MBK6007324.1"/>
    <property type="molecule type" value="Genomic_DNA"/>
</dbReference>
<reference evidence="7" key="1">
    <citation type="journal article" date="2012" name="J. Microbiol. Biotechnol.">
        <title>Ramlibacter ginsenosidimutans sp. nov., with ginsenoside-converting activity.</title>
        <authorList>
            <person name="Wang L."/>
            <person name="An D.S."/>
            <person name="Kim S.G."/>
            <person name="Jin F.X."/>
            <person name="Kim S.C."/>
            <person name="Lee S.T."/>
            <person name="Im W.T."/>
        </authorList>
    </citation>
    <scope>NUCLEOTIDE SEQUENCE</scope>
    <source>
        <strain evidence="7">KACC 17527</strain>
    </source>
</reference>
<organism evidence="7 8">
    <name type="scientific">Ramlibacter ginsenosidimutans</name>
    <dbReference type="NCBI Taxonomy" id="502333"/>
    <lineage>
        <taxon>Bacteria</taxon>
        <taxon>Pseudomonadati</taxon>
        <taxon>Pseudomonadota</taxon>
        <taxon>Betaproteobacteria</taxon>
        <taxon>Burkholderiales</taxon>
        <taxon>Comamonadaceae</taxon>
        <taxon>Ramlibacter</taxon>
    </lineage>
</organism>
<dbReference type="InterPro" id="IPR050597">
    <property type="entry name" value="Cytochrome_c_Oxidase_Subunit"/>
</dbReference>
<dbReference type="InterPro" id="IPR009056">
    <property type="entry name" value="Cyt_c-like_dom"/>
</dbReference>
<evidence type="ECO:0000256" key="2">
    <source>
        <dbReference type="ARBA" id="ARBA00022723"/>
    </source>
</evidence>
<evidence type="ECO:0000256" key="1">
    <source>
        <dbReference type="ARBA" id="ARBA00022617"/>
    </source>
</evidence>
<sequence length="208" mass="21511">MSPAGRTALALAVLALGGCDRMQGGSTVAAAPENAAPSIEAISAVPLGDVAGPGKTPAPAIQDNPYAHNPQAVQQGEDLFVRMNCAGCHGYGAKGSMGPNLTDHYWRYGGTPVQIFKSIYEGRPQGMPAWNPALPPNDIWKLVSYIQSLGGTFPASAYQAWVQGDVPGTQFSPETASTLPADAAKAKPRNETATSSPAEARPDPGKTP</sequence>
<dbReference type="Pfam" id="PF13442">
    <property type="entry name" value="Cytochrome_CBB3"/>
    <property type="match status" value="1"/>
</dbReference>
<evidence type="ECO:0000256" key="5">
    <source>
        <dbReference type="SAM" id="MobiDB-lite"/>
    </source>
</evidence>
<keyword evidence="1 4" id="KW-0349">Heme</keyword>
<name>A0A934WM10_9BURK</name>
<feature type="region of interest" description="Disordered" evidence="5">
    <location>
        <begin position="169"/>
        <end position="208"/>
    </location>
</feature>
<evidence type="ECO:0000256" key="3">
    <source>
        <dbReference type="ARBA" id="ARBA00023004"/>
    </source>
</evidence>
<evidence type="ECO:0000313" key="7">
    <source>
        <dbReference type="EMBL" id="MBK6007324.1"/>
    </source>
</evidence>
<dbReference type="PROSITE" id="PS51257">
    <property type="entry name" value="PROKAR_LIPOPROTEIN"/>
    <property type="match status" value="1"/>
</dbReference>
<accession>A0A934WM10</accession>
<comment type="caution">
    <text evidence="7">The sequence shown here is derived from an EMBL/GenBank/DDBJ whole genome shotgun (WGS) entry which is preliminary data.</text>
</comment>
<dbReference type="PANTHER" id="PTHR33751">
    <property type="entry name" value="CBB3-TYPE CYTOCHROME C OXIDASE SUBUNIT FIXP"/>
    <property type="match status" value="1"/>
</dbReference>
<dbReference type="GO" id="GO:0020037">
    <property type="term" value="F:heme binding"/>
    <property type="evidence" value="ECO:0007669"/>
    <property type="project" value="InterPro"/>
</dbReference>
<protein>
    <submittedName>
        <fullName evidence="7">C-type cytochrome</fullName>
    </submittedName>
</protein>
<dbReference type="RefSeq" id="WP_201172455.1">
    <property type="nucleotide sequence ID" value="NZ_JAEPWM010000005.1"/>
</dbReference>
<dbReference type="AlphaFoldDB" id="A0A934WM10"/>